<dbReference type="OrthoDB" id="331948at2759"/>
<keyword evidence="5 11" id="KW-0472">Membrane</keyword>
<evidence type="ECO:0000256" key="1">
    <source>
        <dbReference type="ARBA" id="ARBA00004141"/>
    </source>
</evidence>
<comment type="caution">
    <text evidence="13">The sequence shown here is derived from an EMBL/GenBank/DDBJ whole genome shotgun (WGS) entry which is preliminary data.</text>
</comment>
<keyword evidence="2 11" id="KW-0808">Transferase</keyword>
<dbReference type="InterPro" id="IPR039859">
    <property type="entry name" value="PFA4/ZDH16/20/ERF2-like"/>
</dbReference>
<dbReference type="GO" id="GO:0019706">
    <property type="term" value="F:protein-cysteine S-palmitoyltransferase activity"/>
    <property type="evidence" value="ECO:0007669"/>
    <property type="project" value="UniProtKB-EC"/>
</dbReference>
<dbReference type="PANTHER" id="PTHR22883">
    <property type="entry name" value="ZINC FINGER DHHC DOMAIN CONTAINING PROTEIN"/>
    <property type="match status" value="1"/>
</dbReference>
<evidence type="ECO:0000256" key="10">
    <source>
        <dbReference type="ARBA" id="ARBA00048048"/>
    </source>
</evidence>
<feature type="transmembrane region" description="Helical" evidence="11">
    <location>
        <begin position="37"/>
        <end position="54"/>
    </location>
</feature>
<gene>
    <name evidence="13" type="ORF">CWI38_0234p0010</name>
</gene>
<comment type="similarity">
    <text evidence="9">Belongs to the DHHC palmitoyltransferase family. PFA5 subfamily.</text>
</comment>
<accession>A0A4Q9M273</accession>
<comment type="domain">
    <text evidence="11">The DHHC domain is required for palmitoyltransferase activity.</text>
</comment>
<evidence type="ECO:0000256" key="4">
    <source>
        <dbReference type="ARBA" id="ARBA00022989"/>
    </source>
</evidence>
<dbReference type="VEuPathDB" id="MicrosporidiaDB:CWI38_0234p0010"/>
<dbReference type="PROSITE" id="PS50216">
    <property type="entry name" value="DHHC"/>
    <property type="match status" value="1"/>
</dbReference>
<evidence type="ECO:0000313" key="14">
    <source>
        <dbReference type="Proteomes" id="UP000292282"/>
    </source>
</evidence>
<evidence type="ECO:0000256" key="9">
    <source>
        <dbReference type="ARBA" id="ARBA00038298"/>
    </source>
</evidence>
<dbReference type="GO" id="GO:0016020">
    <property type="term" value="C:membrane"/>
    <property type="evidence" value="ECO:0007669"/>
    <property type="project" value="UniProtKB-SubCell"/>
</dbReference>
<dbReference type="EMBL" id="PITK01000234">
    <property type="protein sequence ID" value="TBU18630.1"/>
    <property type="molecule type" value="Genomic_DNA"/>
</dbReference>
<proteinExistence type="inferred from homology"/>
<reference evidence="13 14" key="1">
    <citation type="submission" date="2017-12" db="EMBL/GenBank/DDBJ databases">
        <authorList>
            <person name="Pombert J.-F."/>
            <person name="Haag K.L."/>
            <person name="Ebert D."/>
        </authorList>
    </citation>
    <scope>NUCLEOTIDE SEQUENCE [LARGE SCALE GENOMIC DNA]</scope>
    <source>
        <strain evidence="13">IL-G-3</strain>
    </source>
</reference>
<dbReference type="GO" id="GO:0005783">
    <property type="term" value="C:endoplasmic reticulum"/>
    <property type="evidence" value="ECO:0007669"/>
    <property type="project" value="TreeGrafter"/>
</dbReference>
<evidence type="ECO:0000256" key="6">
    <source>
        <dbReference type="ARBA" id="ARBA00023139"/>
    </source>
</evidence>
<keyword evidence="14" id="KW-1185">Reference proteome</keyword>
<comment type="subcellular location">
    <subcellularLocation>
        <location evidence="1">Membrane</location>
        <topology evidence="1">Multi-pass membrane protein</topology>
    </subcellularLocation>
</comment>
<sequence>MKTVQRVIVAFEYILITTTVCYIFLSLYDTLKAKGYITKAILLYFLLVSSYYYLSILVKKDVHILPNTEIKGLCRKCNKLRCTRTFHCDTCNLCFYKRDHHCPWLAKCISSSNYREYYFFILFTVIYLSLKVLCGCLYVNQIVFLNNYLLTILSFFFIWTNFLLFIDKTSIEYYKSRKRLNVSRYFWQEIDFGVCFDRLYEVLFDREIMNVLIMFFPFLQKRTSIIEGSI</sequence>
<dbReference type="EC" id="2.3.1.225" evidence="11"/>
<feature type="transmembrane region" description="Helical" evidence="11">
    <location>
        <begin position="117"/>
        <end position="142"/>
    </location>
</feature>
<dbReference type="PANTHER" id="PTHR22883:SF23">
    <property type="entry name" value="PALMITOYLTRANSFERASE ZDHHC6"/>
    <property type="match status" value="1"/>
</dbReference>
<feature type="domain" description="Palmitoyltransferase DHHC" evidence="12">
    <location>
        <begin position="71"/>
        <end position="163"/>
    </location>
</feature>
<protein>
    <recommendedName>
        <fullName evidence="11">Palmitoyltransferase</fullName>
        <ecNumber evidence="11">2.3.1.225</ecNumber>
    </recommendedName>
</protein>
<dbReference type="Pfam" id="PF01529">
    <property type="entry name" value="DHHC"/>
    <property type="match status" value="1"/>
</dbReference>
<evidence type="ECO:0000256" key="8">
    <source>
        <dbReference type="ARBA" id="ARBA00023315"/>
    </source>
</evidence>
<evidence type="ECO:0000256" key="5">
    <source>
        <dbReference type="ARBA" id="ARBA00023136"/>
    </source>
</evidence>
<feature type="transmembrane region" description="Helical" evidence="11">
    <location>
        <begin position="148"/>
        <end position="166"/>
    </location>
</feature>
<name>A0A4Q9M273_9MICR</name>
<keyword evidence="6" id="KW-0564">Palmitate</keyword>
<dbReference type="GO" id="GO:0006612">
    <property type="term" value="P:protein targeting to membrane"/>
    <property type="evidence" value="ECO:0007669"/>
    <property type="project" value="TreeGrafter"/>
</dbReference>
<keyword evidence="8 11" id="KW-0012">Acyltransferase</keyword>
<evidence type="ECO:0000313" key="13">
    <source>
        <dbReference type="EMBL" id="TBU18630.1"/>
    </source>
</evidence>
<evidence type="ECO:0000256" key="2">
    <source>
        <dbReference type="ARBA" id="ARBA00022679"/>
    </source>
</evidence>
<dbReference type="GO" id="GO:0005794">
    <property type="term" value="C:Golgi apparatus"/>
    <property type="evidence" value="ECO:0007669"/>
    <property type="project" value="TreeGrafter"/>
</dbReference>
<evidence type="ECO:0000259" key="12">
    <source>
        <dbReference type="Pfam" id="PF01529"/>
    </source>
</evidence>
<dbReference type="STRING" id="1176355.A0A4Q9M273"/>
<dbReference type="InterPro" id="IPR001594">
    <property type="entry name" value="Palmitoyltrfase_DHHC"/>
</dbReference>
<organism evidence="13 14">
    <name type="scientific">Hamiltosporidium tvaerminnensis</name>
    <dbReference type="NCBI Taxonomy" id="1176355"/>
    <lineage>
        <taxon>Eukaryota</taxon>
        <taxon>Fungi</taxon>
        <taxon>Fungi incertae sedis</taxon>
        <taxon>Microsporidia</taxon>
        <taxon>Dubosqiidae</taxon>
        <taxon>Hamiltosporidium</taxon>
    </lineage>
</organism>
<keyword evidence="4 11" id="KW-1133">Transmembrane helix</keyword>
<keyword evidence="3 11" id="KW-0812">Transmembrane</keyword>
<dbReference type="Proteomes" id="UP000292282">
    <property type="component" value="Unassembled WGS sequence"/>
</dbReference>
<dbReference type="AlphaFoldDB" id="A0A4Q9M273"/>
<keyword evidence="7" id="KW-0449">Lipoprotein</keyword>
<evidence type="ECO:0000256" key="7">
    <source>
        <dbReference type="ARBA" id="ARBA00023288"/>
    </source>
</evidence>
<comment type="catalytic activity">
    <reaction evidence="10 11">
        <text>L-cysteinyl-[protein] + hexadecanoyl-CoA = S-hexadecanoyl-L-cysteinyl-[protein] + CoA</text>
        <dbReference type="Rhea" id="RHEA:36683"/>
        <dbReference type="Rhea" id="RHEA-COMP:10131"/>
        <dbReference type="Rhea" id="RHEA-COMP:11032"/>
        <dbReference type="ChEBI" id="CHEBI:29950"/>
        <dbReference type="ChEBI" id="CHEBI:57287"/>
        <dbReference type="ChEBI" id="CHEBI:57379"/>
        <dbReference type="ChEBI" id="CHEBI:74151"/>
        <dbReference type="EC" id="2.3.1.225"/>
    </reaction>
</comment>
<feature type="transmembrane region" description="Helical" evidence="11">
    <location>
        <begin position="7"/>
        <end position="25"/>
    </location>
</feature>
<evidence type="ECO:0000256" key="11">
    <source>
        <dbReference type="RuleBase" id="RU079119"/>
    </source>
</evidence>
<evidence type="ECO:0000256" key="3">
    <source>
        <dbReference type="ARBA" id="ARBA00022692"/>
    </source>
</evidence>